<sequence length="950" mass="109983">MPTTYGYGINSTILYDGNYQGFIIISSDTNNIEIIGNSNYLQLDKNKNPVTYFKNDQLVNFYNKFQIRVSGPFPEINKTYLYNEDNNTITTIDDRIRIFDKSRTNTLLQINNLLDFGIISQIIPTNKFFYEGNDGNGVKIEGLDKNTLEKNEVISNVLSYFNFEKSNCFYISTNNILNYFPQLDDNNFIIGKWKDNYYSDGTPFFNLEGLEAETVNYGIDKQSYGYSKINYYTYGKPFKIPSNPEYIKQKKIPESYYPSDVTNIKKESFWYKNDKYWKDLMTDKKYENIFLNDREILTPSGTIGVMINGISVYNHLDFYDNITEEIVQNGDSFIVNRILNKNNTNISLYNKVNIQNFDNHGGTIDRNHNYNYNKYPVGLEAMIRLGTYNAFFVDEGTPIEIEDKVFCLNGNAKGVYYLNFSHLEFSKSPNFNLELIEKNDLSYSYSKTNIEIFLLGKPINNYSSTIIIKILELPESKEIKYDLFIRFEKTTGIVDNPYKIINYVKKITFKKNKETTDTNEANSIYYLKYIDENTIDFYLPKQFDNPSFQYKGYLNKINSEVESENEIMLYMKTMLKLATENSNDIDTFHSPLLGWAFDGFPIYGQIGYKDKDALKLLKTSYNTDYQYVQGSGDLDFCNGIYCPTPEFPEGIYHYICTLCVDDNDKITFKTYIDVKKSLYAYPYIIGAYKGVPEISNFDFEKKNSYFKNNYSSDSINEFTNSNSLNNKDVNPLSSNNFNTQSSLVISNQTNYDINFRSLKSNSDKYNGEEIQEINISQDENYIELQQGSKPYIWNFTDSEAQNEYFGKTNNNYGNTLNNLIGDNEAYLKAYGTVKRFKYLEEPGLGNTVIYNIDNNNIYVKKTDNNKPILGIVINIDVNNNLCYVCTDGMCEIINISGYLDKNDLLKSNNDGTISKYDNSIDTGNIYIIGNYIGINSNRHLINIQPKTLII</sequence>
<reference evidence="2" key="1">
    <citation type="submission" date="2018-11" db="EMBL/GenBank/DDBJ databases">
        <title>A distinct lineage of giant viruses engineers rhodopsin photosystems in predatory marine eukaryotes.</title>
        <authorList>
            <person name="Needham D.M."/>
            <person name="Yoshizawa S."/>
            <person name="Hosaka T."/>
            <person name="Poirier C."/>
            <person name="Choi C.-J."/>
            <person name="Hehenberger E."/>
            <person name="Irwin N.A.T."/>
            <person name="Wilken S."/>
            <person name="Yung C.-M."/>
            <person name="Bachy C."/>
            <person name="Kurihara R."/>
            <person name="Nakajima Y."/>
            <person name="Kojima K."/>
            <person name="Kimura-Someya T."/>
            <person name="Leonard G."/>
            <person name="Malmstrom R.R."/>
            <person name="Mende D."/>
            <person name="Olson D.K."/>
            <person name="Sudo Y."/>
            <person name="Sudek S."/>
            <person name="Richards T.A."/>
            <person name="DeLong E.F."/>
            <person name="Keeling P.J."/>
            <person name="Santoro A.E."/>
            <person name="Shirouzu M."/>
            <person name="Iwasaki W."/>
            <person name="Worden A.Z."/>
        </authorList>
    </citation>
    <scope>NUCLEOTIDE SEQUENCE</scope>
</reference>
<accession>A0A5B8IFH9</accession>
<organism evidence="2">
    <name type="scientific">Mimiviridae sp. ChoanoV1</name>
    <dbReference type="NCBI Taxonomy" id="2596887"/>
    <lineage>
        <taxon>Viruses</taxon>
        <taxon>Varidnaviria</taxon>
        <taxon>Bamfordvirae</taxon>
        <taxon>Nucleocytoviricota</taxon>
        <taxon>Megaviricetes</taxon>
        <taxon>Imitervirales</taxon>
        <taxon>Schizomimiviridae</taxon>
    </lineage>
</organism>
<proteinExistence type="predicted"/>
<dbReference type="InterPro" id="IPR025924">
    <property type="entry name" value="YHYH_dom"/>
</dbReference>
<name>A0A5B8IFH9_9VIRU</name>
<evidence type="ECO:0000259" key="1">
    <source>
        <dbReference type="Pfam" id="PF14240"/>
    </source>
</evidence>
<dbReference type="PROSITE" id="PS50890">
    <property type="entry name" value="PUA"/>
    <property type="match status" value="1"/>
</dbReference>
<feature type="domain" description="YHYH" evidence="1">
    <location>
        <begin position="588"/>
        <end position="657"/>
    </location>
</feature>
<evidence type="ECO:0000313" key="2">
    <source>
        <dbReference type="EMBL" id="QDY51727.1"/>
    </source>
</evidence>
<protein>
    <recommendedName>
        <fullName evidence="1">YHYH domain-containing protein</fullName>
    </recommendedName>
</protein>
<dbReference type="Pfam" id="PF14240">
    <property type="entry name" value="YHYH"/>
    <property type="match status" value="1"/>
</dbReference>
<gene>
    <name evidence="2" type="ORF">1_112</name>
</gene>
<dbReference type="EMBL" id="MK250085">
    <property type="protein sequence ID" value="QDY51727.1"/>
    <property type="molecule type" value="Genomic_DNA"/>
</dbReference>